<keyword evidence="1" id="KW-0732">Signal</keyword>
<dbReference type="InterPro" id="IPR045702">
    <property type="entry name" value="DUF6060"/>
</dbReference>
<evidence type="ECO:0000313" key="2">
    <source>
        <dbReference type="EMBL" id="KAL2849795.1"/>
    </source>
</evidence>
<name>A0ABR4KBY2_9EURO</name>
<evidence type="ECO:0000256" key="1">
    <source>
        <dbReference type="SAM" id="SignalP"/>
    </source>
</evidence>
<sequence length="236" mass="24965">MISKLSSTLPFFLSTTLLASAQQTTTQGNCTIFNWDNNPAYIATYPPQRVSAGGTCPENESNFTCPLTASGDAQYSATNNLTDLSTRFFVPIIVNTLSEANNSASELLAPGFNKSVIGAIDQTRLIEPGQSAYLNFTAYRYCFEGTVGNCTEGLENGRAVQVCAPVWHSLSEGGSAVFDGEYTVVNVSANDVEDYRDPYENQVSGEGEDGGNAAAGLRGGAGVAFAGLFTLMITLV</sequence>
<dbReference type="RefSeq" id="XP_070899020.1">
    <property type="nucleotide sequence ID" value="XM_071045706.1"/>
</dbReference>
<dbReference type="Pfam" id="PF19535">
    <property type="entry name" value="DUF6060"/>
    <property type="match status" value="1"/>
</dbReference>
<dbReference type="Proteomes" id="UP001610444">
    <property type="component" value="Unassembled WGS sequence"/>
</dbReference>
<evidence type="ECO:0000313" key="3">
    <source>
        <dbReference type="Proteomes" id="UP001610444"/>
    </source>
</evidence>
<feature type="chain" id="PRO_5046382788" evidence="1">
    <location>
        <begin position="22"/>
        <end position="236"/>
    </location>
</feature>
<accession>A0ABR4KBY2</accession>
<feature type="signal peptide" evidence="1">
    <location>
        <begin position="1"/>
        <end position="21"/>
    </location>
</feature>
<reference evidence="2 3" key="1">
    <citation type="submission" date="2024-07" db="EMBL/GenBank/DDBJ databases">
        <title>Section-level genome sequencing and comparative genomics of Aspergillus sections Usti and Cavernicolus.</title>
        <authorList>
            <consortium name="Lawrence Berkeley National Laboratory"/>
            <person name="Nybo J.L."/>
            <person name="Vesth T.C."/>
            <person name="Theobald S."/>
            <person name="Frisvad J.C."/>
            <person name="Larsen T.O."/>
            <person name="Kjaerboelling I."/>
            <person name="Rothschild-Mancinelli K."/>
            <person name="Lyhne E.K."/>
            <person name="Kogle M.E."/>
            <person name="Barry K."/>
            <person name="Clum A."/>
            <person name="Na H."/>
            <person name="Ledsgaard L."/>
            <person name="Lin J."/>
            <person name="Lipzen A."/>
            <person name="Kuo A."/>
            <person name="Riley R."/>
            <person name="Mondo S."/>
            <person name="LaButti K."/>
            <person name="Haridas S."/>
            <person name="Pangalinan J."/>
            <person name="Salamov A.A."/>
            <person name="Simmons B.A."/>
            <person name="Magnuson J.K."/>
            <person name="Chen J."/>
            <person name="Drula E."/>
            <person name="Henrissat B."/>
            <person name="Wiebenga A."/>
            <person name="Lubbers R.J."/>
            <person name="Gomes A.C."/>
            <person name="Macurrencykelacurrency M.R."/>
            <person name="Stajich J."/>
            <person name="Grigoriev I.V."/>
            <person name="Mortensen U.H."/>
            <person name="De vries R.P."/>
            <person name="Baker S.E."/>
            <person name="Andersen M.R."/>
        </authorList>
    </citation>
    <scope>NUCLEOTIDE SEQUENCE [LARGE SCALE GENOMIC DNA]</scope>
    <source>
        <strain evidence="2 3">CBS 756.74</strain>
    </source>
</reference>
<protein>
    <submittedName>
        <fullName evidence="2">Uncharacterized protein</fullName>
    </submittedName>
</protein>
<keyword evidence="3" id="KW-1185">Reference proteome</keyword>
<dbReference type="EMBL" id="JBFXLR010000022">
    <property type="protein sequence ID" value="KAL2849795.1"/>
    <property type="molecule type" value="Genomic_DNA"/>
</dbReference>
<dbReference type="GeneID" id="98160870"/>
<proteinExistence type="predicted"/>
<organism evidence="2 3">
    <name type="scientific">Aspergillus pseudodeflectus</name>
    <dbReference type="NCBI Taxonomy" id="176178"/>
    <lineage>
        <taxon>Eukaryota</taxon>
        <taxon>Fungi</taxon>
        <taxon>Dikarya</taxon>
        <taxon>Ascomycota</taxon>
        <taxon>Pezizomycotina</taxon>
        <taxon>Eurotiomycetes</taxon>
        <taxon>Eurotiomycetidae</taxon>
        <taxon>Eurotiales</taxon>
        <taxon>Aspergillaceae</taxon>
        <taxon>Aspergillus</taxon>
        <taxon>Aspergillus subgen. Nidulantes</taxon>
    </lineage>
</organism>
<gene>
    <name evidence="2" type="ORF">BJX68DRAFT_267104</name>
</gene>
<comment type="caution">
    <text evidence="2">The sequence shown here is derived from an EMBL/GenBank/DDBJ whole genome shotgun (WGS) entry which is preliminary data.</text>
</comment>